<evidence type="ECO:0000259" key="4">
    <source>
        <dbReference type="Pfam" id="PF06094"/>
    </source>
</evidence>
<dbReference type="PANTHER" id="PTHR12510:SF4">
    <property type="entry name" value="GAMMA-GLUTAMYLAMINECYCLOTRANSFERASE"/>
    <property type="match status" value="1"/>
</dbReference>
<feature type="active site" description="Proton acceptor" evidence="2">
    <location>
        <position position="84"/>
    </location>
</feature>
<dbReference type="AlphaFoldDB" id="A0AAV5T6Q7"/>
<keyword evidence="6" id="KW-1185">Reference proteome</keyword>
<evidence type="ECO:0000313" key="5">
    <source>
        <dbReference type="EMBL" id="GMS87381.1"/>
    </source>
</evidence>
<evidence type="ECO:0000256" key="1">
    <source>
        <dbReference type="ARBA" id="ARBA00008861"/>
    </source>
</evidence>
<dbReference type="Proteomes" id="UP001432027">
    <property type="component" value="Unassembled WGS sequence"/>
</dbReference>
<name>A0AAV5T6Q7_9BILA</name>
<dbReference type="PANTHER" id="PTHR12510">
    <property type="entry name" value="TROPONIN C-AKIN-1 PROTEIN"/>
    <property type="match status" value="1"/>
</dbReference>
<dbReference type="SUPFAM" id="SSF110857">
    <property type="entry name" value="Gamma-glutamyl cyclotransferase-like"/>
    <property type="match status" value="2"/>
</dbReference>
<feature type="non-terminal residue" evidence="5">
    <location>
        <position position="1"/>
    </location>
</feature>
<accession>A0AAV5T6Q7</accession>
<dbReference type="Gene3D" id="3.10.490.10">
    <property type="entry name" value="Gamma-glutamyl cyclotransferase-like"/>
    <property type="match status" value="2"/>
</dbReference>
<comment type="caution">
    <text evidence="5">The sequence shown here is derived from an EMBL/GenBank/DDBJ whole genome shotgun (WGS) entry which is preliminary data.</text>
</comment>
<dbReference type="GO" id="GO:0005829">
    <property type="term" value="C:cytosol"/>
    <property type="evidence" value="ECO:0007669"/>
    <property type="project" value="TreeGrafter"/>
</dbReference>
<evidence type="ECO:0000313" key="6">
    <source>
        <dbReference type="Proteomes" id="UP001432027"/>
    </source>
</evidence>
<comment type="similarity">
    <text evidence="1 3">Belongs to the gamma-glutamylcyclotransferase family.</text>
</comment>
<evidence type="ECO:0000256" key="2">
    <source>
        <dbReference type="PIRSR" id="PIRSR639126-1"/>
    </source>
</evidence>
<dbReference type="InterPro" id="IPR013024">
    <property type="entry name" value="GGCT-like"/>
</dbReference>
<proteinExistence type="inferred from homology"/>
<gene>
    <name evidence="5" type="ORF">PENTCL1PPCAC_9556</name>
</gene>
<protein>
    <recommendedName>
        <fullName evidence="3">Gamma-glutamylcyclotransferase family protein</fullName>
    </recommendedName>
</protein>
<dbReference type="GO" id="GO:0061929">
    <property type="term" value="F:gamma-glutamylaminecyclotransferase activity"/>
    <property type="evidence" value="ECO:0007669"/>
    <property type="project" value="InterPro"/>
</dbReference>
<evidence type="ECO:0000256" key="3">
    <source>
        <dbReference type="RuleBase" id="RU367036"/>
    </source>
</evidence>
<sequence length="350" mass="39722">SMPLHRVLVYGTLKSGHTNHTVLTESEGTARFLGLGETQLAFPLVVGTALNIPFLLHARGQGHPVEGEVYEVDDAKLARLDQLEKHPVFYERKMEKVTILHCSETIDAWVYAIPKWADDFLARSSPPLRVFRENGEGHGRPFLAGRTRESITPEEGRQIYIDVLGHMPEDMPNTHRVFVYGTLKKGQPNYAVMSETEGSYRARGAGRSVHAFPLVVGTQFNIPFVLAKRGEGEPILGEIYEVDDKKLAILDALEAHPILYERKIEQFVMEESGVTTEAWIYIIHKWKDDFLATCTDQLSSYSTDGTHGRPYLDRNVREQLMKDEETNLFHEIMGYDPRDESCEIGVRKRP</sequence>
<dbReference type="EMBL" id="BTSX01000003">
    <property type="protein sequence ID" value="GMS87381.1"/>
    <property type="molecule type" value="Genomic_DNA"/>
</dbReference>
<organism evidence="5 6">
    <name type="scientific">Pristionchus entomophagus</name>
    <dbReference type="NCBI Taxonomy" id="358040"/>
    <lineage>
        <taxon>Eukaryota</taxon>
        <taxon>Metazoa</taxon>
        <taxon>Ecdysozoa</taxon>
        <taxon>Nematoda</taxon>
        <taxon>Chromadorea</taxon>
        <taxon>Rhabditida</taxon>
        <taxon>Rhabditina</taxon>
        <taxon>Diplogasteromorpha</taxon>
        <taxon>Diplogasteroidea</taxon>
        <taxon>Neodiplogasteridae</taxon>
        <taxon>Pristionchus</taxon>
    </lineage>
</organism>
<feature type="domain" description="Gamma-glutamylcyclotransferase AIG2-like" evidence="4">
    <location>
        <begin position="7"/>
        <end position="115"/>
    </location>
</feature>
<dbReference type="InterPro" id="IPR036568">
    <property type="entry name" value="GGCT-like_sf"/>
</dbReference>
<dbReference type="InterPro" id="IPR039126">
    <property type="entry name" value="GGACT"/>
</dbReference>
<dbReference type="CDD" id="cd06661">
    <property type="entry name" value="GGCT_like"/>
    <property type="match status" value="2"/>
</dbReference>
<dbReference type="Pfam" id="PF06094">
    <property type="entry name" value="GGACT"/>
    <property type="match status" value="2"/>
</dbReference>
<dbReference type="InterPro" id="IPR009288">
    <property type="entry name" value="AIG2-like_dom"/>
</dbReference>
<feature type="domain" description="Gamma-glutamylcyclotransferase AIG2-like" evidence="4">
    <location>
        <begin position="177"/>
        <end position="285"/>
    </location>
</feature>
<reference evidence="5" key="1">
    <citation type="submission" date="2023-10" db="EMBL/GenBank/DDBJ databases">
        <title>Genome assembly of Pristionchus species.</title>
        <authorList>
            <person name="Yoshida K."/>
            <person name="Sommer R.J."/>
        </authorList>
    </citation>
    <scope>NUCLEOTIDE SEQUENCE</scope>
    <source>
        <strain evidence="5">RS0144</strain>
    </source>
</reference>